<evidence type="ECO:0000256" key="1">
    <source>
        <dbReference type="ARBA" id="ARBA00006056"/>
    </source>
</evidence>
<comment type="caution">
    <text evidence="3">The sequence shown here is derived from an EMBL/GenBank/DDBJ whole genome shotgun (WGS) entry which is preliminary data.</text>
</comment>
<dbReference type="InterPro" id="IPR043143">
    <property type="entry name" value="Mal/L-sulf/L-lact_DH-like_NADP"/>
</dbReference>
<name>X0ZJN0_9ZZZZ</name>
<evidence type="ECO:0000313" key="3">
    <source>
        <dbReference type="EMBL" id="GAG48496.1"/>
    </source>
</evidence>
<dbReference type="EMBL" id="BARS01054406">
    <property type="protein sequence ID" value="GAG48496.1"/>
    <property type="molecule type" value="Genomic_DNA"/>
</dbReference>
<evidence type="ECO:0008006" key="4">
    <source>
        <dbReference type="Google" id="ProtNLM"/>
    </source>
</evidence>
<dbReference type="InterPro" id="IPR003767">
    <property type="entry name" value="Malate/L-lactate_DH-like"/>
</dbReference>
<comment type="similarity">
    <text evidence="1">Belongs to the LDH2/MDH2 oxidoreductase family.</text>
</comment>
<protein>
    <recommendedName>
        <fullName evidence="4">Ldh family oxidoreductase</fullName>
    </recommendedName>
</protein>
<organism evidence="3">
    <name type="scientific">marine sediment metagenome</name>
    <dbReference type="NCBI Taxonomy" id="412755"/>
    <lineage>
        <taxon>unclassified sequences</taxon>
        <taxon>metagenomes</taxon>
        <taxon>ecological metagenomes</taxon>
    </lineage>
</organism>
<gene>
    <name evidence="3" type="ORF">S01H1_80549</name>
</gene>
<feature type="non-terminal residue" evidence="3">
    <location>
        <position position="1"/>
    </location>
</feature>
<dbReference type="Pfam" id="PF02615">
    <property type="entry name" value="Ldh_2"/>
    <property type="match status" value="1"/>
</dbReference>
<dbReference type="Gene3D" id="1.10.1530.10">
    <property type="match status" value="1"/>
</dbReference>
<proteinExistence type="inferred from homology"/>
<dbReference type="PANTHER" id="PTHR11091">
    <property type="entry name" value="OXIDOREDUCTASE-RELATED"/>
    <property type="match status" value="1"/>
</dbReference>
<keyword evidence="2" id="KW-0560">Oxidoreductase</keyword>
<dbReference type="AlphaFoldDB" id="X0ZJN0"/>
<evidence type="ECO:0000256" key="2">
    <source>
        <dbReference type="ARBA" id="ARBA00023002"/>
    </source>
</evidence>
<reference evidence="3" key="1">
    <citation type="journal article" date="2014" name="Front. Microbiol.">
        <title>High frequency of phylogenetically diverse reductive dehalogenase-homologous genes in deep subseafloor sedimentary metagenomes.</title>
        <authorList>
            <person name="Kawai M."/>
            <person name="Futagami T."/>
            <person name="Toyoda A."/>
            <person name="Takaki Y."/>
            <person name="Nishi S."/>
            <person name="Hori S."/>
            <person name="Arai W."/>
            <person name="Tsubouchi T."/>
            <person name="Morono Y."/>
            <person name="Uchiyama I."/>
            <person name="Ito T."/>
            <person name="Fujiyama A."/>
            <person name="Inagaki F."/>
            <person name="Takami H."/>
        </authorList>
    </citation>
    <scope>NUCLEOTIDE SEQUENCE</scope>
    <source>
        <strain evidence="3">Expedition CK06-06</strain>
    </source>
</reference>
<dbReference type="Gene3D" id="3.30.1370.60">
    <property type="entry name" value="Hypothetical oxidoreductase yiak, domain 2"/>
    <property type="match status" value="1"/>
</dbReference>
<sequence length="121" mass="13689">GHKGYGLSVVVEMLTGILTGAAHVPHYPGRTDKTPMPTEIGHFFAALDVEMFLPLADFKREMDEVLAHLHSLPLAQGAERIYTPGEKEWLKREEHLRDGIPLDEVVIESLEELSREYDVPW</sequence>
<dbReference type="InterPro" id="IPR043144">
    <property type="entry name" value="Mal/L-sulf/L-lact_DH-like_ah"/>
</dbReference>
<dbReference type="PANTHER" id="PTHR11091:SF0">
    <property type="entry name" value="MALATE DEHYDROGENASE"/>
    <property type="match status" value="1"/>
</dbReference>
<accession>X0ZJN0</accession>
<dbReference type="InterPro" id="IPR036111">
    <property type="entry name" value="Mal/L-sulfo/L-lacto_DH-like_sf"/>
</dbReference>
<dbReference type="GO" id="GO:0016491">
    <property type="term" value="F:oxidoreductase activity"/>
    <property type="evidence" value="ECO:0007669"/>
    <property type="project" value="UniProtKB-KW"/>
</dbReference>
<dbReference type="SUPFAM" id="SSF89733">
    <property type="entry name" value="L-sulfolactate dehydrogenase-like"/>
    <property type="match status" value="1"/>
</dbReference>